<dbReference type="Proteomes" id="UP001239909">
    <property type="component" value="Unassembled WGS sequence"/>
</dbReference>
<keyword evidence="3" id="KW-1185">Reference proteome</keyword>
<comment type="caution">
    <text evidence="2">The sequence shown here is derived from an EMBL/GenBank/DDBJ whole genome shotgun (WGS) entry which is preliminary data.</text>
</comment>
<dbReference type="EMBL" id="BSYI01000002">
    <property type="protein sequence ID" value="GMG81219.1"/>
    <property type="molecule type" value="Genomic_DNA"/>
</dbReference>
<keyword evidence="1" id="KW-0732">Signal</keyword>
<name>A0ABQ6LGN4_9RHOB</name>
<gene>
    <name evidence="2" type="ORF">LNKW23_04310</name>
</gene>
<sequence length="208" mass="21516">MSRFIPAAAALAVGLGAGPAGATVTYFNDEAAFDAATAGIGFIRDPFDTDIAEADSITLDSGVVSENTGTFRLSGYNQVASGRYRNYVHGGAAGGGTIAITWTFPAPVTALGLQYVDVNEDELAVTVDGTMRALRESADGDPRDGFFGFTTTVPVSSIVFTHEIVYFTDYFEFDDLAFGAASAEVPLPAGLPLLLAGLGALGLAARRA</sequence>
<evidence type="ECO:0000256" key="1">
    <source>
        <dbReference type="SAM" id="SignalP"/>
    </source>
</evidence>
<proteinExistence type="predicted"/>
<accession>A0ABQ6LGN4</accession>
<evidence type="ECO:0000313" key="2">
    <source>
        <dbReference type="EMBL" id="GMG81219.1"/>
    </source>
</evidence>
<evidence type="ECO:0008006" key="4">
    <source>
        <dbReference type="Google" id="ProtNLM"/>
    </source>
</evidence>
<dbReference type="NCBIfam" id="TIGR03370">
    <property type="entry name" value="VPLPA-CTERM"/>
    <property type="match status" value="1"/>
</dbReference>
<evidence type="ECO:0000313" key="3">
    <source>
        <dbReference type="Proteomes" id="UP001239909"/>
    </source>
</evidence>
<feature type="signal peptide" evidence="1">
    <location>
        <begin position="1"/>
        <end position="22"/>
    </location>
</feature>
<feature type="chain" id="PRO_5045041731" description="Secreted protein" evidence="1">
    <location>
        <begin position="23"/>
        <end position="208"/>
    </location>
</feature>
<dbReference type="RefSeq" id="WP_285669864.1">
    <property type="nucleotide sequence ID" value="NZ_BSYI01000002.1"/>
</dbReference>
<organism evidence="2 3">
    <name type="scientific">Paralimibaculum aggregatum</name>
    <dbReference type="NCBI Taxonomy" id="3036245"/>
    <lineage>
        <taxon>Bacteria</taxon>
        <taxon>Pseudomonadati</taxon>
        <taxon>Pseudomonadota</taxon>
        <taxon>Alphaproteobacteria</taxon>
        <taxon>Rhodobacterales</taxon>
        <taxon>Paracoccaceae</taxon>
        <taxon>Paralimibaculum</taxon>
    </lineage>
</organism>
<dbReference type="InterPro" id="IPR022472">
    <property type="entry name" value="VPLPA-CTERM"/>
</dbReference>
<reference evidence="2 3" key="1">
    <citation type="submission" date="2023-04" db="EMBL/GenBank/DDBJ databases">
        <title>Marinoamorphus aggregata gen. nov., sp. Nov., isolate from tissue of brittle star Ophioplocus japonicus.</title>
        <authorList>
            <person name="Kawano K."/>
            <person name="Sawayama S."/>
            <person name="Nakagawa S."/>
        </authorList>
    </citation>
    <scope>NUCLEOTIDE SEQUENCE [LARGE SCALE GENOMIC DNA]</scope>
    <source>
        <strain evidence="2 3">NKW23</strain>
    </source>
</reference>
<protein>
    <recommendedName>
        <fullName evidence="4">Secreted protein</fullName>
    </recommendedName>
</protein>